<evidence type="ECO:0000313" key="5">
    <source>
        <dbReference type="EMBL" id="KAF8394135.1"/>
    </source>
</evidence>
<sequence>MTEIAVTFALDRLVPLLKQEVNLLRGVKQEVEYIRDELQSIQGFLRDADAREESQEVKVWVKQVRDIVYDIEDTLDEFMLRLTQQCLWHGFLGFLYKTVNFVTCLKPHHHLATQIQAIKAKVHDVF</sequence>
<dbReference type="OrthoDB" id="690341at2759"/>
<dbReference type="InterPro" id="IPR038005">
    <property type="entry name" value="RX-like_CC"/>
</dbReference>
<comment type="caution">
    <text evidence="5">The sequence shown here is derived from an EMBL/GenBank/DDBJ whole genome shotgun (WGS) entry which is preliminary data.</text>
</comment>
<keyword evidence="6" id="KW-1185">Reference proteome</keyword>
<dbReference type="GO" id="GO:0006952">
    <property type="term" value="P:defense response"/>
    <property type="evidence" value="ECO:0007669"/>
    <property type="project" value="UniProtKB-KW"/>
</dbReference>
<dbReference type="OMA" id="MWECLEL"/>
<dbReference type="Pfam" id="PF18052">
    <property type="entry name" value="Rx_N"/>
    <property type="match status" value="1"/>
</dbReference>
<evidence type="ECO:0000256" key="1">
    <source>
        <dbReference type="ARBA" id="ARBA00022737"/>
    </source>
</evidence>
<name>A0A834YUZ6_TETSI</name>
<reference evidence="5 6" key="1">
    <citation type="submission" date="2020-04" db="EMBL/GenBank/DDBJ databases">
        <title>Plant Genome Project.</title>
        <authorList>
            <person name="Zhang R.-G."/>
        </authorList>
    </citation>
    <scope>NUCLEOTIDE SEQUENCE [LARGE SCALE GENOMIC DNA]</scope>
    <source>
        <strain evidence="5">YNK0</strain>
        <tissue evidence="5">Leaf</tissue>
    </source>
</reference>
<gene>
    <name evidence="5" type="ORF">HHK36_020341</name>
</gene>
<evidence type="ECO:0000256" key="2">
    <source>
        <dbReference type="ARBA" id="ARBA00022741"/>
    </source>
</evidence>
<protein>
    <recommendedName>
        <fullName evidence="4">Disease resistance N-terminal domain-containing protein</fullName>
    </recommendedName>
</protein>
<dbReference type="PANTHER" id="PTHR19338">
    <property type="entry name" value="TRANSLOCASE OF INNER MITOCHONDRIAL MEMBRANE 13 HOMOLOG"/>
    <property type="match status" value="1"/>
</dbReference>
<dbReference type="PANTHER" id="PTHR19338:SF32">
    <property type="entry name" value="OS06G0287500 PROTEIN"/>
    <property type="match status" value="1"/>
</dbReference>
<feature type="domain" description="Disease resistance N-terminal" evidence="4">
    <location>
        <begin position="5"/>
        <end position="90"/>
    </location>
</feature>
<dbReference type="CDD" id="cd14798">
    <property type="entry name" value="RX-CC_like"/>
    <property type="match status" value="1"/>
</dbReference>
<evidence type="ECO:0000256" key="3">
    <source>
        <dbReference type="ARBA" id="ARBA00022821"/>
    </source>
</evidence>
<dbReference type="AlphaFoldDB" id="A0A834YUZ6"/>
<organism evidence="5 6">
    <name type="scientific">Tetracentron sinense</name>
    <name type="common">Spur-leaf</name>
    <dbReference type="NCBI Taxonomy" id="13715"/>
    <lineage>
        <taxon>Eukaryota</taxon>
        <taxon>Viridiplantae</taxon>
        <taxon>Streptophyta</taxon>
        <taxon>Embryophyta</taxon>
        <taxon>Tracheophyta</taxon>
        <taxon>Spermatophyta</taxon>
        <taxon>Magnoliopsida</taxon>
        <taxon>Trochodendrales</taxon>
        <taxon>Trochodendraceae</taxon>
        <taxon>Tetracentron</taxon>
    </lineage>
</organism>
<keyword evidence="3" id="KW-0611">Plant defense</keyword>
<keyword evidence="2" id="KW-0547">Nucleotide-binding</keyword>
<dbReference type="InterPro" id="IPR041118">
    <property type="entry name" value="Rx_N"/>
</dbReference>
<dbReference type="GO" id="GO:0000166">
    <property type="term" value="F:nucleotide binding"/>
    <property type="evidence" value="ECO:0007669"/>
    <property type="project" value="UniProtKB-KW"/>
</dbReference>
<accession>A0A834YUZ6</accession>
<dbReference type="Proteomes" id="UP000655225">
    <property type="component" value="Unassembled WGS sequence"/>
</dbReference>
<evidence type="ECO:0000259" key="4">
    <source>
        <dbReference type="Pfam" id="PF18052"/>
    </source>
</evidence>
<evidence type="ECO:0000313" key="6">
    <source>
        <dbReference type="Proteomes" id="UP000655225"/>
    </source>
</evidence>
<dbReference type="EMBL" id="JABCRI010000014">
    <property type="protein sequence ID" value="KAF8394135.1"/>
    <property type="molecule type" value="Genomic_DNA"/>
</dbReference>
<keyword evidence="1" id="KW-0677">Repeat</keyword>
<proteinExistence type="predicted"/>
<dbReference type="Gene3D" id="1.20.5.4130">
    <property type="match status" value="1"/>
</dbReference>